<evidence type="ECO:0000313" key="1">
    <source>
        <dbReference type="EMBL" id="PLS29166.1"/>
    </source>
</evidence>
<dbReference type="AlphaFoldDB" id="A0A2N5J4M2"/>
<reference evidence="1 2" key="1">
    <citation type="submission" date="2017-07" db="EMBL/GenBank/DDBJ databases">
        <title>Bifidobacterium novel species.</title>
        <authorList>
            <person name="Lugli G.A."/>
            <person name="Milani C."/>
            <person name="Duranti S."/>
            <person name="Mangifesta M."/>
        </authorList>
    </citation>
    <scope>NUCLEOTIDE SEQUENCE [LARGE SCALE GENOMIC DNA]</scope>
    <source>
        <strain evidence="1 2">77</strain>
    </source>
</reference>
<proteinExistence type="predicted"/>
<gene>
    <name evidence="1" type="ORF">Uis4E_0744</name>
</gene>
<name>A0A2N5J4M2_9BIFI</name>
<protein>
    <submittedName>
        <fullName evidence="1">Uncharacterized protein</fullName>
    </submittedName>
</protein>
<evidence type="ECO:0000313" key="2">
    <source>
        <dbReference type="Proteomes" id="UP000235034"/>
    </source>
</evidence>
<organism evidence="1 2">
    <name type="scientific">Bifidobacterium parmae</name>
    <dbReference type="NCBI Taxonomy" id="361854"/>
    <lineage>
        <taxon>Bacteria</taxon>
        <taxon>Bacillati</taxon>
        <taxon>Actinomycetota</taxon>
        <taxon>Actinomycetes</taxon>
        <taxon>Bifidobacteriales</taxon>
        <taxon>Bifidobacteriaceae</taxon>
        <taxon>Bifidobacterium</taxon>
    </lineage>
</organism>
<dbReference type="Proteomes" id="UP000235034">
    <property type="component" value="Unassembled WGS sequence"/>
</dbReference>
<accession>A0A2N5J4M2</accession>
<sequence length="79" mass="8969">MDTLVQIALDWDKGLIDDEKARERANAVPPVIYHKGDGYQEEGWYEGDRHHTYLAVNALEDAGRLAPGATRRFIDMLGR</sequence>
<dbReference type="EMBL" id="NMWT01000008">
    <property type="protein sequence ID" value="PLS29166.1"/>
    <property type="molecule type" value="Genomic_DNA"/>
</dbReference>
<keyword evidence="2" id="KW-1185">Reference proteome</keyword>
<comment type="caution">
    <text evidence="1">The sequence shown here is derived from an EMBL/GenBank/DDBJ whole genome shotgun (WGS) entry which is preliminary data.</text>
</comment>
<dbReference type="RefSeq" id="WP_101621938.1">
    <property type="nucleotide sequence ID" value="NZ_NMWT01000008.1"/>
</dbReference>